<protein>
    <submittedName>
        <fullName evidence="1">Cellulase family glycosylhydrolase</fullName>
    </submittedName>
</protein>
<dbReference type="Proteomes" id="UP001500213">
    <property type="component" value="Unassembled WGS sequence"/>
</dbReference>
<evidence type="ECO:0000313" key="2">
    <source>
        <dbReference type="Proteomes" id="UP001500213"/>
    </source>
</evidence>
<dbReference type="InterPro" id="IPR017853">
    <property type="entry name" value="GH"/>
</dbReference>
<dbReference type="Gene3D" id="3.20.20.80">
    <property type="entry name" value="Glycosidases"/>
    <property type="match status" value="1"/>
</dbReference>
<organism evidence="1 2">
    <name type="scientific">Gryllotalpicola kribbensis</name>
    <dbReference type="NCBI Taxonomy" id="993084"/>
    <lineage>
        <taxon>Bacteria</taxon>
        <taxon>Bacillati</taxon>
        <taxon>Actinomycetota</taxon>
        <taxon>Actinomycetes</taxon>
        <taxon>Micrococcales</taxon>
        <taxon>Microbacteriaceae</taxon>
        <taxon>Gryllotalpicola</taxon>
    </lineage>
</organism>
<name>A0ABP8AHC8_9MICO</name>
<keyword evidence="2" id="KW-1185">Reference proteome</keyword>
<reference evidence="2" key="1">
    <citation type="journal article" date="2019" name="Int. J. Syst. Evol. Microbiol.">
        <title>The Global Catalogue of Microorganisms (GCM) 10K type strain sequencing project: providing services to taxonomists for standard genome sequencing and annotation.</title>
        <authorList>
            <consortium name="The Broad Institute Genomics Platform"/>
            <consortium name="The Broad Institute Genome Sequencing Center for Infectious Disease"/>
            <person name="Wu L."/>
            <person name="Ma J."/>
        </authorList>
    </citation>
    <scope>NUCLEOTIDE SEQUENCE [LARGE SCALE GENOMIC DNA]</scope>
    <source>
        <strain evidence="2">JCM 17593</strain>
    </source>
</reference>
<evidence type="ECO:0000313" key="1">
    <source>
        <dbReference type="EMBL" id="GAA4183982.1"/>
    </source>
</evidence>
<proteinExistence type="predicted"/>
<dbReference type="EMBL" id="BAABBX010000002">
    <property type="protein sequence ID" value="GAA4183982.1"/>
    <property type="molecule type" value="Genomic_DNA"/>
</dbReference>
<dbReference type="RefSeq" id="WP_344773279.1">
    <property type="nucleotide sequence ID" value="NZ_BAABBX010000002.1"/>
</dbReference>
<comment type="caution">
    <text evidence="1">The sequence shown here is derived from an EMBL/GenBank/DDBJ whole genome shotgun (WGS) entry which is preliminary data.</text>
</comment>
<sequence>MRFGVNYTPSAGWFHSWLEFDADAARRDLDGIASLGVDHVRVFPLWGVVQPNRGLIRRAALDDIGALIDVAGEFGLDVNVDAIQGHLSSFDFLPAWLATWHRRNMFTDPEAIDGELHYVRALAELLASRPNVLGLTLGNELNQFAAAPHPDPHPVSAGDAHAWLARLTAAARESAPGLVTHSMYDAGWYDDTQPFGPEHAAAHGDATVVHSWVFNGAAQRYGALAPGSVRHAEYLSLLAAAWNEDAARPVWLQEVGAPTNVVPVADAPEFLEATVRHAASVARMWGITWWCSHDVSRELADFPELEYDLGLFDNDRRIKPTGRRFAELVRELRTAPPAAPAPIALLLDDTAEGYRASCAPGGEFFEAWLRAAEAEGRGPQILLASRAADEASLAARGITRVLADCAELPR</sequence>
<dbReference type="SUPFAM" id="SSF51445">
    <property type="entry name" value="(Trans)glycosidases"/>
    <property type="match status" value="1"/>
</dbReference>
<accession>A0ABP8AHC8</accession>
<gene>
    <name evidence="1" type="ORF">GCM10022288_04090</name>
</gene>